<dbReference type="AlphaFoldDB" id="A0A4V3SBK6"/>
<organism evidence="1 2">
    <name type="scientific">Temnothorax longispinosus</name>
    <dbReference type="NCBI Taxonomy" id="300112"/>
    <lineage>
        <taxon>Eukaryota</taxon>
        <taxon>Metazoa</taxon>
        <taxon>Ecdysozoa</taxon>
        <taxon>Arthropoda</taxon>
        <taxon>Hexapoda</taxon>
        <taxon>Insecta</taxon>
        <taxon>Pterygota</taxon>
        <taxon>Neoptera</taxon>
        <taxon>Endopterygota</taxon>
        <taxon>Hymenoptera</taxon>
        <taxon>Apocrita</taxon>
        <taxon>Aculeata</taxon>
        <taxon>Formicoidea</taxon>
        <taxon>Formicidae</taxon>
        <taxon>Myrmicinae</taxon>
        <taxon>Temnothorax</taxon>
    </lineage>
</organism>
<gene>
    <name evidence="1" type="ORF">DBV15_01589</name>
</gene>
<sequence length="161" mass="17993">MTADAERKLVPPGGTDRRVPLLAIRSMLRESYFEVLPDAVCPSSRIPTRLYFLQRISQTRRIQKGPRLGASLGNLLAKVSGPVESRADLLRQTFLEDVEVPLALNHIANVLLVKREEMTRHVECGVKRHGYAAIQTDRRIKDAVEIAEGDAALRLIVDEEA</sequence>
<proteinExistence type="predicted"/>
<keyword evidence="2" id="KW-1185">Reference proteome</keyword>
<reference evidence="1 2" key="1">
    <citation type="journal article" date="2019" name="Philos. Trans. R. Soc. Lond., B, Biol. Sci.">
        <title>Ant behaviour and brain gene expression of defending hosts depend on the ecological success of the intruding social parasite.</title>
        <authorList>
            <person name="Kaur R."/>
            <person name="Stoldt M."/>
            <person name="Jongepier E."/>
            <person name="Feldmeyer B."/>
            <person name="Menzel F."/>
            <person name="Bornberg-Bauer E."/>
            <person name="Foitzik S."/>
        </authorList>
    </citation>
    <scope>NUCLEOTIDE SEQUENCE [LARGE SCALE GENOMIC DNA]</scope>
    <source>
        <tissue evidence="1">Whole body</tissue>
    </source>
</reference>
<dbReference type="EMBL" id="QBLH01001083">
    <property type="protein sequence ID" value="TGZ53234.1"/>
    <property type="molecule type" value="Genomic_DNA"/>
</dbReference>
<accession>A0A4V3SBK6</accession>
<comment type="caution">
    <text evidence="1">The sequence shown here is derived from an EMBL/GenBank/DDBJ whole genome shotgun (WGS) entry which is preliminary data.</text>
</comment>
<name>A0A4V3SBK6_9HYME</name>
<evidence type="ECO:0000313" key="1">
    <source>
        <dbReference type="EMBL" id="TGZ53234.1"/>
    </source>
</evidence>
<protein>
    <submittedName>
        <fullName evidence="1">Uncharacterized protein</fullName>
    </submittedName>
</protein>
<dbReference type="Proteomes" id="UP000310200">
    <property type="component" value="Unassembled WGS sequence"/>
</dbReference>
<evidence type="ECO:0000313" key="2">
    <source>
        <dbReference type="Proteomes" id="UP000310200"/>
    </source>
</evidence>